<evidence type="ECO:0000256" key="4">
    <source>
        <dbReference type="ARBA" id="ARBA00023180"/>
    </source>
</evidence>
<organism evidence="7 8">
    <name type="scientific">Gryllus longicercus</name>
    <dbReference type="NCBI Taxonomy" id="2509291"/>
    <lineage>
        <taxon>Eukaryota</taxon>
        <taxon>Metazoa</taxon>
        <taxon>Ecdysozoa</taxon>
        <taxon>Arthropoda</taxon>
        <taxon>Hexapoda</taxon>
        <taxon>Insecta</taxon>
        <taxon>Pterygota</taxon>
        <taxon>Neoptera</taxon>
        <taxon>Polyneoptera</taxon>
        <taxon>Orthoptera</taxon>
        <taxon>Ensifera</taxon>
        <taxon>Gryllidea</taxon>
        <taxon>Grylloidea</taxon>
        <taxon>Gryllidae</taxon>
        <taxon>Gryllinae</taxon>
        <taxon>Gryllus</taxon>
    </lineage>
</organism>
<keyword evidence="2" id="KW-0719">Serine esterase</keyword>
<dbReference type="PANTHER" id="PTHR43142:SF1">
    <property type="entry name" value="CARBOXYLIC ESTER HYDROLASE"/>
    <property type="match status" value="1"/>
</dbReference>
<proteinExistence type="inferred from homology"/>
<evidence type="ECO:0000256" key="2">
    <source>
        <dbReference type="ARBA" id="ARBA00022487"/>
    </source>
</evidence>
<evidence type="ECO:0000256" key="3">
    <source>
        <dbReference type="ARBA" id="ARBA00022801"/>
    </source>
</evidence>
<dbReference type="InterPro" id="IPR029058">
    <property type="entry name" value="AB_hydrolase_fold"/>
</dbReference>
<dbReference type="PANTHER" id="PTHR43142">
    <property type="entry name" value="CARBOXYLIC ESTER HYDROLASE"/>
    <property type="match status" value="1"/>
</dbReference>
<dbReference type="PROSITE" id="PS00122">
    <property type="entry name" value="CARBOXYLESTERASE_B_1"/>
    <property type="match status" value="1"/>
</dbReference>
<dbReference type="AlphaFoldDB" id="A0AAN9VDE4"/>
<dbReference type="Proteomes" id="UP001378592">
    <property type="component" value="Unassembled WGS sequence"/>
</dbReference>
<dbReference type="SUPFAM" id="SSF53474">
    <property type="entry name" value="alpha/beta-Hydrolases"/>
    <property type="match status" value="1"/>
</dbReference>
<sequence length="570" mass="61687">MGPTPLSGAMRRAWTVALQALTLMMLVAEATSAETVVVKVAQGQLRANVRHLRGSEKQMLKCSGIPYAEPPVGPNRFKDAVPAAPWEGERSCSSECSECAQPLNPAAGSFSKGSEDCLCLNVYAPFPLLSGVPVMVWIHGGAFVSGDGGEMIYGTDSLVNEDVVVVTLNYRLGALGFLNLGTEEAPGNQGLKDQLMALRWVKNNIAAFGGHPENITIFGESAGSASVHYHTISPESEGLFSAAILESGSALNGWAFKNDTRSNVKLLLKAAKCDPATASEPAAAVACLRAAPARALIAPQTAFKSDEDKQQRALIAFPPSVDGRFLAEEPCALVAKRSGAAVRTMAGFNSAEGIISIALARFKGGMAEFDAGLTEGRGLCLPCEPCPASRSTLRRWAAETRRHFLAGQPLAEDTLQGYVAYSTYNMFFRGILDAVRARAKSSTVPHFFYEFDVQSELNFAKMLFGGQEINGSSHADELGYLFHNKLQPSHDFANDSVEVMTRQRLLKLWTNFAKTGDPTPEVSDLLPVKWEPFSLQDEQYLYIGNTGVEMRQHPLRNDCSFFESLWKDVS</sequence>
<protein>
    <recommendedName>
        <fullName evidence="5">Carboxylic ester hydrolase</fullName>
        <ecNumber evidence="5">3.1.1.-</ecNumber>
    </recommendedName>
</protein>
<feature type="chain" id="PRO_5042667859" description="Carboxylic ester hydrolase" evidence="5">
    <location>
        <begin position="33"/>
        <end position="570"/>
    </location>
</feature>
<evidence type="ECO:0000313" key="8">
    <source>
        <dbReference type="Proteomes" id="UP001378592"/>
    </source>
</evidence>
<dbReference type="InterPro" id="IPR019826">
    <property type="entry name" value="Carboxylesterase_B_AS"/>
</dbReference>
<evidence type="ECO:0000313" key="7">
    <source>
        <dbReference type="EMBL" id="KAK7793004.1"/>
    </source>
</evidence>
<comment type="caution">
    <text evidence="7">The sequence shown here is derived from an EMBL/GenBank/DDBJ whole genome shotgun (WGS) entry which is preliminary data.</text>
</comment>
<keyword evidence="4" id="KW-0325">Glycoprotein</keyword>
<dbReference type="EMBL" id="JAZDUA010000408">
    <property type="protein sequence ID" value="KAK7793004.1"/>
    <property type="molecule type" value="Genomic_DNA"/>
</dbReference>
<dbReference type="Pfam" id="PF00135">
    <property type="entry name" value="COesterase"/>
    <property type="match status" value="1"/>
</dbReference>
<gene>
    <name evidence="7" type="ORF">R5R35_013184</name>
</gene>
<keyword evidence="8" id="KW-1185">Reference proteome</keyword>
<accession>A0AAN9VDE4</accession>
<evidence type="ECO:0000256" key="1">
    <source>
        <dbReference type="ARBA" id="ARBA00005964"/>
    </source>
</evidence>
<evidence type="ECO:0000259" key="6">
    <source>
        <dbReference type="Pfam" id="PF00135"/>
    </source>
</evidence>
<reference evidence="7 8" key="1">
    <citation type="submission" date="2024-03" db="EMBL/GenBank/DDBJ databases">
        <title>The genome assembly and annotation of the cricket Gryllus longicercus Weissman &amp; Gray.</title>
        <authorList>
            <person name="Szrajer S."/>
            <person name="Gray D."/>
            <person name="Ylla G."/>
        </authorList>
    </citation>
    <scope>NUCLEOTIDE SEQUENCE [LARGE SCALE GENOMIC DNA]</scope>
    <source>
        <strain evidence="7">DAG 2021-001</strain>
        <tissue evidence="7">Whole body minus gut</tissue>
    </source>
</reference>
<dbReference type="EC" id="3.1.1.-" evidence="5"/>
<dbReference type="Gene3D" id="3.40.50.1820">
    <property type="entry name" value="alpha/beta hydrolase"/>
    <property type="match status" value="1"/>
</dbReference>
<feature type="domain" description="Carboxylesterase type B" evidence="6">
    <location>
        <begin position="36"/>
        <end position="562"/>
    </location>
</feature>
<name>A0AAN9VDE4_9ORTH</name>
<keyword evidence="5" id="KW-0732">Signal</keyword>
<dbReference type="GO" id="GO:0052689">
    <property type="term" value="F:carboxylic ester hydrolase activity"/>
    <property type="evidence" value="ECO:0007669"/>
    <property type="project" value="UniProtKB-KW"/>
</dbReference>
<keyword evidence="3 5" id="KW-0378">Hydrolase</keyword>
<evidence type="ECO:0000256" key="5">
    <source>
        <dbReference type="RuleBase" id="RU361235"/>
    </source>
</evidence>
<feature type="signal peptide" evidence="5">
    <location>
        <begin position="1"/>
        <end position="32"/>
    </location>
</feature>
<comment type="similarity">
    <text evidence="1 5">Belongs to the type-B carboxylesterase/lipase family.</text>
</comment>
<dbReference type="InterPro" id="IPR002018">
    <property type="entry name" value="CarbesteraseB"/>
</dbReference>